<dbReference type="Proteomes" id="UP000320333">
    <property type="component" value="Unassembled WGS sequence"/>
</dbReference>
<feature type="coiled-coil region" evidence="1">
    <location>
        <begin position="378"/>
        <end position="422"/>
    </location>
</feature>
<dbReference type="AlphaFoldDB" id="A0A507FGF3"/>
<keyword evidence="1" id="KW-0175">Coiled coil</keyword>
<feature type="compositionally biased region" description="Pro residues" evidence="2">
    <location>
        <begin position="25"/>
        <end position="41"/>
    </location>
</feature>
<gene>
    <name evidence="4" type="ORF">CcCBS67573_g03296</name>
</gene>
<evidence type="ECO:0000256" key="2">
    <source>
        <dbReference type="SAM" id="MobiDB-lite"/>
    </source>
</evidence>
<dbReference type="GO" id="GO:0003729">
    <property type="term" value="F:mRNA binding"/>
    <property type="evidence" value="ECO:0007669"/>
    <property type="project" value="TreeGrafter"/>
</dbReference>
<protein>
    <recommendedName>
        <fullName evidence="3">PWI domain-containing protein</fullName>
    </recommendedName>
</protein>
<dbReference type="GO" id="GO:0005681">
    <property type="term" value="C:spliceosomal complex"/>
    <property type="evidence" value="ECO:0007669"/>
    <property type="project" value="TreeGrafter"/>
</dbReference>
<feature type="region of interest" description="Disordered" evidence="2">
    <location>
        <begin position="16"/>
        <end position="63"/>
    </location>
</feature>
<sequence length="556" mass="62103">MYAGYPPFPPGNTGGMTGMPLAMPMRPPMQLPFPPTLPPASKPSDSEKDNKDTAAAAPPLPVNPIEKPRTAFISKIPEGVSDQFMTDLLNTVGKLRVWTRVTSISGAALPFGFATYEEPSSLHLLLHSLARERRAEPGAPLLPNPPPIKPKTAPILVKVDVTVRKAIVEWLGTPDAQSNKPTLETETFDRVQAFLKKEAGLSDADLSMESPESKEAGDATAMVTDGDEAMKSSENDVDAFLGSISTNQQDYMILDNEEDEIKRLEKREREMHQAYLERAARFEVQEQKRIRSIEHAQSAFAERHSLSHLTPQDREELYHTLLNFDDDVEALKGEHEYFRDRSRWIRTRGSILRRELDADSRDRSLEAQEIEAARLEHLASTQSQRAAEANALAALESERAAARAEQERIEKLRMEREERGREVYHAVASSGGHGVVVGRIMTMEERKKAIEDLVAALPADWNGLVAWDVKWDFLEGGGEVVAKKIRAFVGKKVVEAIGEENQDIVEFVMTSVARRKGAQYILDELSGPLDDEAEVFVKKLWRMVMFESESRARGLA</sequence>
<accession>A0A507FGF3</accession>
<dbReference type="Gene3D" id="1.20.1390.10">
    <property type="entry name" value="PWI domain"/>
    <property type="match status" value="1"/>
</dbReference>
<dbReference type="STRING" id="246404.A0A507FGF3"/>
<dbReference type="PROSITE" id="PS51025">
    <property type="entry name" value="PWI"/>
    <property type="match status" value="1"/>
</dbReference>
<evidence type="ECO:0000259" key="3">
    <source>
        <dbReference type="PROSITE" id="PS51025"/>
    </source>
</evidence>
<dbReference type="EMBL" id="QEAP01000081">
    <property type="protein sequence ID" value="TPX75429.1"/>
    <property type="molecule type" value="Genomic_DNA"/>
</dbReference>
<feature type="domain" description="PWI" evidence="3">
    <location>
        <begin position="462"/>
        <end position="556"/>
    </location>
</feature>
<proteinExistence type="predicted"/>
<comment type="caution">
    <text evidence="4">The sequence shown here is derived from an EMBL/GenBank/DDBJ whole genome shotgun (WGS) entry which is preliminary data.</text>
</comment>
<dbReference type="SUPFAM" id="SSF54928">
    <property type="entry name" value="RNA-binding domain, RBD"/>
    <property type="match status" value="1"/>
</dbReference>
<name>A0A507FGF3_9FUNG</name>
<dbReference type="OrthoDB" id="6275295at2759"/>
<feature type="coiled-coil region" evidence="1">
    <location>
        <begin position="247"/>
        <end position="274"/>
    </location>
</feature>
<keyword evidence="5" id="KW-1185">Reference proteome</keyword>
<dbReference type="PANTHER" id="PTHR18806">
    <property type="entry name" value="RBM25 PROTEIN"/>
    <property type="match status" value="1"/>
</dbReference>
<evidence type="ECO:0000256" key="1">
    <source>
        <dbReference type="SAM" id="Coils"/>
    </source>
</evidence>
<dbReference type="InterPro" id="IPR035979">
    <property type="entry name" value="RBD_domain_sf"/>
</dbReference>
<dbReference type="InterPro" id="IPR002483">
    <property type="entry name" value="PWI_dom"/>
</dbReference>
<dbReference type="InterPro" id="IPR052768">
    <property type="entry name" value="RBM25"/>
</dbReference>
<dbReference type="Pfam" id="PF01480">
    <property type="entry name" value="PWI"/>
    <property type="match status" value="1"/>
</dbReference>
<evidence type="ECO:0000313" key="5">
    <source>
        <dbReference type="Proteomes" id="UP000320333"/>
    </source>
</evidence>
<evidence type="ECO:0000313" key="4">
    <source>
        <dbReference type="EMBL" id="TPX75429.1"/>
    </source>
</evidence>
<dbReference type="SMART" id="SM00311">
    <property type="entry name" value="PWI"/>
    <property type="match status" value="1"/>
</dbReference>
<organism evidence="4 5">
    <name type="scientific">Chytriomyces confervae</name>
    <dbReference type="NCBI Taxonomy" id="246404"/>
    <lineage>
        <taxon>Eukaryota</taxon>
        <taxon>Fungi</taxon>
        <taxon>Fungi incertae sedis</taxon>
        <taxon>Chytridiomycota</taxon>
        <taxon>Chytridiomycota incertae sedis</taxon>
        <taxon>Chytridiomycetes</taxon>
        <taxon>Chytridiales</taxon>
        <taxon>Chytriomycetaceae</taxon>
        <taxon>Chytriomyces</taxon>
    </lineage>
</organism>
<dbReference type="PANTHER" id="PTHR18806:SF4">
    <property type="entry name" value="RNA-BINDING PROTEIN 25"/>
    <property type="match status" value="1"/>
</dbReference>
<reference evidence="4 5" key="1">
    <citation type="journal article" date="2019" name="Sci. Rep.">
        <title>Comparative genomics of chytrid fungi reveal insights into the obligate biotrophic and pathogenic lifestyle of Synchytrium endobioticum.</title>
        <authorList>
            <person name="van de Vossenberg B.T.L.H."/>
            <person name="Warris S."/>
            <person name="Nguyen H.D.T."/>
            <person name="van Gent-Pelzer M.P.E."/>
            <person name="Joly D.L."/>
            <person name="van de Geest H.C."/>
            <person name="Bonants P.J.M."/>
            <person name="Smith D.S."/>
            <person name="Levesque C.A."/>
            <person name="van der Lee T.A.J."/>
        </authorList>
    </citation>
    <scope>NUCLEOTIDE SEQUENCE [LARGE SCALE GENOMIC DNA]</scope>
    <source>
        <strain evidence="4 5">CBS 675.73</strain>
    </source>
</reference>